<reference evidence="1 2" key="1">
    <citation type="submission" date="2021-01" db="EMBL/GenBank/DDBJ databases">
        <title>Whole genome shotgun sequence of Planotetraspora mira NBRC 15435.</title>
        <authorList>
            <person name="Komaki H."/>
            <person name="Tamura T."/>
        </authorList>
    </citation>
    <scope>NUCLEOTIDE SEQUENCE [LARGE SCALE GENOMIC DNA]</scope>
    <source>
        <strain evidence="1 2">NBRC 15435</strain>
    </source>
</reference>
<evidence type="ECO:0000313" key="2">
    <source>
        <dbReference type="Proteomes" id="UP000650628"/>
    </source>
</evidence>
<protein>
    <recommendedName>
        <fullName evidence="3">Alpha/beta hydrolase</fullName>
    </recommendedName>
</protein>
<dbReference type="Gene3D" id="3.40.50.1820">
    <property type="entry name" value="alpha/beta hydrolase"/>
    <property type="match status" value="1"/>
</dbReference>
<dbReference type="RefSeq" id="WP_203956805.1">
    <property type="nucleotide sequence ID" value="NZ_BOOO01000037.1"/>
</dbReference>
<dbReference type="Proteomes" id="UP000650628">
    <property type="component" value="Unassembled WGS sequence"/>
</dbReference>
<organism evidence="1 2">
    <name type="scientific">Planotetraspora mira</name>
    <dbReference type="NCBI Taxonomy" id="58121"/>
    <lineage>
        <taxon>Bacteria</taxon>
        <taxon>Bacillati</taxon>
        <taxon>Actinomycetota</taxon>
        <taxon>Actinomycetes</taxon>
        <taxon>Streptosporangiales</taxon>
        <taxon>Streptosporangiaceae</taxon>
        <taxon>Planotetraspora</taxon>
    </lineage>
</organism>
<keyword evidence="2" id="KW-1185">Reference proteome</keyword>
<name>A0A8J3XA24_9ACTN</name>
<evidence type="ECO:0008006" key="3">
    <source>
        <dbReference type="Google" id="ProtNLM"/>
    </source>
</evidence>
<gene>
    <name evidence="1" type="ORF">Pmi06nite_63730</name>
</gene>
<proteinExistence type="predicted"/>
<dbReference type="InterPro" id="IPR029058">
    <property type="entry name" value="AB_hydrolase_fold"/>
</dbReference>
<dbReference type="EMBL" id="BOOO01000037">
    <property type="protein sequence ID" value="GII32931.1"/>
    <property type="molecule type" value="Genomic_DNA"/>
</dbReference>
<sequence length="164" mass="17712">MVGDPFAPQTEAVFGTGLGALTALALTVRSRHLVRALILLDTLPGAGDAAAGKGAPRPAHRLDPDLRHEVVENSDRSLSWRHHLGNLPPESADHLDDETLWDQLAVLAAFDVPVVVVRAAERSRLTDDAIAELRRRAPGARLVTTDVHRPRALAQVVNEITKGR</sequence>
<accession>A0A8J3XA24</accession>
<comment type="caution">
    <text evidence="1">The sequence shown here is derived from an EMBL/GenBank/DDBJ whole genome shotgun (WGS) entry which is preliminary data.</text>
</comment>
<dbReference type="SUPFAM" id="SSF53474">
    <property type="entry name" value="alpha/beta-Hydrolases"/>
    <property type="match status" value="1"/>
</dbReference>
<dbReference type="AlphaFoldDB" id="A0A8J3XA24"/>
<evidence type="ECO:0000313" key="1">
    <source>
        <dbReference type="EMBL" id="GII32931.1"/>
    </source>
</evidence>